<comment type="caution">
    <text evidence="1">The sequence shown here is derived from an EMBL/GenBank/DDBJ whole genome shotgun (WGS) entry which is preliminary data.</text>
</comment>
<dbReference type="PROSITE" id="PS51257">
    <property type="entry name" value="PROKAR_LIPOPROTEIN"/>
    <property type="match status" value="1"/>
</dbReference>
<evidence type="ECO:0008006" key="3">
    <source>
        <dbReference type="Google" id="ProtNLM"/>
    </source>
</evidence>
<dbReference type="RefSeq" id="WP_066235972.1">
    <property type="nucleotide sequence ID" value="NZ_JALKTV010000025.1"/>
</dbReference>
<accession>A0A150KJX8</accession>
<sequence>MKRKYLIILASILFLFGCSQKEKTNSKVRPSSTENEIVLLQSNLLEKTSKLEYYNYNLKKMSTTKINANGLEQIIPLKEKKILIPGSYNSELIHISSNKVDIEESRYPSPLSIIPYNDGEITLYNYDEKGDINFYTYQFVRENKKIWTKRFEGVPFLIRKYDDNLFVYIKDMKTNDESSSYSLMIIDLKRGTVDKKINIHGAYIATEILKKKNYIYISLVDTNNSNSFVIRYTNGTWKEKRIKIKETGIVKMFMDNEYFYTLHYKENNTLLVKHSKNLDRDIKIVKIKKGISNPILDTEKNILFYTYVKNDKQTYLASYNINQNKEKNSVKVSGSIQDIVLIKDIQQ</sequence>
<evidence type="ECO:0000313" key="2">
    <source>
        <dbReference type="Proteomes" id="UP000075666"/>
    </source>
</evidence>
<reference evidence="1 2" key="1">
    <citation type="submission" date="2016-01" db="EMBL/GenBank/DDBJ databases">
        <title>Genome Sequences of Twelve Sporeforming Bacillus Species Isolated from Foods.</title>
        <authorList>
            <person name="Berendsen E.M."/>
            <person name="Wells-Bennik M.H."/>
            <person name="Krawcyk A.O."/>
            <person name="De Jong A."/>
            <person name="Holsappel S."/>
            <person name="Eijlander R.T."/>
            <person name="Kuipers O.P."/>
        </authorList>
    </citation>
    <scope>NUCLEOTIDE SEQUENCE [LARGE SCALE GENOMIC DNA]</scope>
    <source>
        <strain evidence="1 2">B4102</strain>
    </source>
</reference>
<dbReference type="Proteomes" id="UP000075666">
    <property type="component" value="Unassembled WGS sequence"/>
</dbReference>
<evidence type="ECO:0000313" key="1">
    <source>
        <dbReference type="EMBL" id="KYC84225.1"/>
    </source>
</evidence>
<dbReference type="PATRIC" id="fig|46224.3.peg.2099"/>
<gene>
    <name evidence="1" type="ORF">B4102_0956</name>
</gene>
<proteinExistence type="predicted"/>
<organism evidence="1 2">
    <name type="scientific">Heyndrickxia sporothermodurans</name>
    <dbReference type="NCBI Taxonomy" id="46224"/>
    <lineage>
        <taxon>Bacteria</taxon>
        <taxon>Bacillati</taxon>
        <taxon>Bacillota</taxon>
        <taxon>Bacilli</taxon>
        <taxon>Bacillales</taxon>
        <taxon>Bacillaceae</taxon>
        <taxon>Heyndrickxia</taxon>
    </lineage>
</organism>
<dbReference type="AlphaFoldDB" id="A0A150KJX8"/>
<protein>
    <recommendedName>
        <fullName evidence="3">DUF5050 domain-containing protein</fullName>
    </recommendedName>
</protein>
<keyword evidence="2" id="KW-1185">Reference proteome</keyword>
<name>A0A150KJX8_9BACI</name>
<dbReference type="SUPFAM" id="SSF69322">
    <property type="entry name" value="Tricorn protease domain 2"/>
    <property type="match status" value="1"/>
</dbReference>
<dbReference type="EMBL" id="LQYN01000169">
    <property type="protein sequence ID" value="KYC84225.1"/>
    <property type="molecule type" value="Genomic_DNA"/>
</dbReference>